<dbReference type="InterPro" id="IPR050553">
    <property type="entry name" value="Thioredoxin_ResA/DsbE_sf"/>
</dbReference>
<evidence type="ECO:0000313" key="5">
    <source>
        <dbReference type="EMBL" id="OEE60981.1"/>
    </source>
</evidence>
<dbReference type="InterPro" id="IPR013766">
    <property type="entry name" value="Thioredoxin_domain"/>
</dbReference>
<dbReference type="SUPFAM" id="SSF52833">
    <property type="entry name" value="Thioredoxin-like"/>
    <property type="match status" value="1"/>
</dbReference>
<name>A0A1E5C625_9GAMM</name>
<reference evidence="5 6" key="1">
    <citation type="journal article" date="2012" name="Science">
        <title>Ecological populations of bacteria act as socially cohesive units of antibiotic production and resistance.</title>
        <authorList>
            <person name="Cordero O.X."/>
            <person name="Wildschutte H."/>
            <person name="Kirkup B."/>
            <person name="Proehl S."/>
            <person name="Ngo L."/>
            <person name="Hussain F."/>
            <person name="Le Roux F."/>
            <person name="Mincer T."/>
            <person name="Polz M.F."/>
        </authorList>
    </citation>
    <scope>NUCLEOTIDE SEQUENCE [LARGE SCALE GENOMIC DNA]</scope>
    <source>
        <strain evidence="5 6">FF-454</strain>
    </source>
</reference>
<evidence type="ECO:0000256" key="2">
    <source>
        <dbReference type="SAM" id="MobiDB-lite"/>
    </source>
</evidence>
<dbReference type="RefSeq" id="WP_016960084.1">
    <property type="nucleotide sequence ID" value="NZ_AJWN02000057.1"/>
</dbReference>
<dbReference type="GO" id="GO:0017004">
    <property type="term" value="P:cytochrome complex assembly"/>
    <property type="evidence" value="ECO:0007669"/>
    <property type="project" value="UniProtKB-KW"/>
</dbReference>
<keyword evidence="3" id="KW-0472">Membrane</keyword>
<keyword evidence="6" id="KW-1185">Reference proteome</keyword>
<dbReference type="PROSITE" id="PS51352">
    <property type="entry name" value="THIOREDOXIN_2"/>
    <property type="match status" value="1"/>
</dbReference>
<dbReference type="PANTHER" id="PTHR42852:SF17">
    <property type="entry name" value="THIOREDOXIN-LIKE PROTEIN HI_1115"/>
    <property type="match status" value="1"/>
</dbReference>
<dbReference type="GO" id="GO:0015036">
    <property type="term" value="F:disulfide oxidoreductase activity"/>
    <property type="evidence" value="ECO:0007669"/>
    <property type="project" value="UniProtKB-ARBA"/>
</dbReference>
<keyword evidence="3" id="KW-0812">Transmembrane</keyword>
<dbReference type="PANTHER" id="PTHR42852">
    <property type="entry name" value="THIOL:DISULFIDE INTERCHANGE PROTEIN DSBE"/>
    <property type="match status" value="1"/>
</dbReference>
<proteinExistence type="predicted"/>
<evidence type="ECO:0000256" key="3">
    <source>
        <dbReference type="SAM" id="Phobius"/>
    </source>
</evidence>
<feature type="domain" description="Thioredoxin" evidence="4">
    <location>
        <begin position="57"/>
        <end position="189"/>
    </location>
</feature>
<dbReference type="Pfam" id="PF00085">
    <property type="entry name" value="Thioredoxin"/>
    <property type="match status" value="1"/>
</dbReference>
<evidence type="ECO:0000256" key="1">
    <source>
        <dbReference type="ARBA" id="ARBA00023284"/>
    </source>
</evidence>
<keyword evidence="3" id="KW-1133">Transmembrane helix</keyword>
<feature type="transmembrane region" description="Helical" evidence="3">
    <location>
        <begin position="31"/>
        <end position="50"/>
    </location>
</feature>
<protein>
    <submittedName>
        <fullName evidence="5">Redoxin</fullName>
    </submittedName>
</protein>
<accession>A0A1E5C625</accession>
<feature type="region of interest" description="Disordered" evidence="2">
    <location>
        <begin position="1"/>
        <end position="20"/>
    </location>
</feature>
<sequence length="189" mass="21147">MSDPSQSPLPEDPKTELQISKTKSKWRNPVWWLKEIATIIVLFIVITFALDWWQSRDMPNGNVPHTILTTLSGNTFDLATASKDEPVVLYFWATWCPACKFVTPTVDWLSDSYKVVPIAMTSGSRERVAGYLLSHDISFETVNDEQGRLGQAWGIRSTPTIVIVKDGEITSITTGITTPPGLLARLWLP</sequence>
<keyword evidence="1" id="KW-0676">Redox-active center</keyword>
<gene>
    <name evidence="5" type="ORF">A1OK_21460</name>
</gene>
<evidence type="ECO:0000259" key="4">
    <source>
        <dbReference type="PROSITE" id="PS51352"/>
    </source>
</evidence>
<dbReference type="CDD" id="cd03011">
    <property type="entry name" value="TlpA_like_ScsD_MtbDsbE"/>
    <property type="match status" value="1"/>
</dbReference>
<dbReference type="EMBL" id="AJWN02000057">
    <property type="protein sequence ID" value="OEE60981.1"/>
    <property type="molecule type" value="Genomic_DNA"/>
</dbReference>
<comment type="caution">
    <text evidence="5">The sequence shown here is derived from an EMBL/GenBank/DDBJ whole genome shotgun (WGS) entry which is preliminary data.</text>
</comment>
<organism evidence="5 6">
    <name type="scientific">Enterovibrio norvegicus FF-454</name>
    <dbReference type="NCBI Taxonomy" id="1185651"/>
    <lineage>
        <taxon>Bacteria</taxon>
        <taxon>Pseudomonadati</taxon>
        <taxon>Pseudomonadota</taxon>
        <taxon>Gammaproteobacteria</taxon>
        <taxon>Vibrionales</taxon>
        <taxon>Vibrionaceae</taxon>
        <taxon>Enterovibrio</taxon>
    </lineage>
</organism>
<dbReference type="Gene3D" id="3.40.30.10">
    <property type="entry name" value="Glutaredoxin"/>
    <property type="match status" value="1"/>
</dbReference>
<dbReference type="Proteomes" id="UP000095039">
    <property type="component" value="Unassembled WGS sequence"/>
</dbReference>
<dbReference type="InterPro" id="IPR036249">
    <property type="entry name" value="Thioredoxin-like_sf"/>
</dbReference>
<dbReference type="AlphaFoldDB" id="A0A1E5C625"/>
<dbReference type="InterPro" id="IPR017937">
    <property type="entry name" value="Thioredoxin_CS"/>
</dbReference>
<dbReference type="GO" id="GO:0030313">
    <property type="term" value="C:cell envelope"/>
    <property type="evidence" value="ECO:0007669"/>
    <property type="project" value="UniProtKB-SubCell"/>
</dbReference>
<dbReference type="PROSITE" id="PS00194">
    <property type="entry name" value="THIOREDOXIN_1"/>
    <property type="match status" value="1"/>
</dbReference>
<evidence type="ECO:0000313" key="6">
    <source>
        <dbReference type="Proteomes" id="UP000095039"/>
    </source>
</evidence>